<dbReference type="CDD" id="cd00502">
    <property type="entry name" value="DHQase_I"/>
    <property type="match status" value="1"/>
</dbReference>
<feature type="binding site" evidence="5">
    <location>
        <position position="257"/>
    </location>
    <ligand>
        <name>3-dehydroquinate</name>
        <dbReference type="ChEBI" id="CHEBI:32364"/>
    </ligand>
</feature>
<comment type="pathway">
    <text evidence="5">Metabolic intermediate biosynthesis; chorismate biosynthesis; chorismate from D-erythrose 4-phosphate and phosphoenolpyruvate: step 3/7.</text>
</comment>
<keyword evidence="2 5" id="KW-0057">Aromatic amino acid biosynthesis</keyword>
<proteinExistence type="inferred from homology"/>
<feature type="active site" description="Schiff-base intermediate with substrate" evidence="5">
    <location>
        <position position="192"/>
    </location>
</feature>
<protein>
    <recommendedName>
        <fullName evidence="5">3-dehydroquinate dehydratase</fullName>
        <shortName evidence="5">3-dehydroquinase</shortName>
        <ecNumber evidence="5">4.2.1.10</ecNumber>
    </recommendedName>
    <alternativeName>
        <fullName evidence="5">Type I DHQase</fullName>
    </alternativeName>
    <alternativeName>
        <fullName evidence="5">Type I dehydroquinase</fullName>
        <shortName evidence="5">DHQ1</shortName>
    </alternativeName>
</protein>
<dbReference type="NCBIfam" id="TIGR01093">
    <property type="entry name" value="aroD"/>
    <property type="match status" value="1"/>
</dbReference>
<accession>A0A923E1Y6</accession>
<feature type="binding site" evidence="5">
    <location>
        <position position="253"/>
    </location>
    <ligand>
        <name>3-dehydroquinate</name>
        <dbReference type="ChEBI" id="CHEBI:32364"/>
    </ligand>
</feature>
<comment type="caution">
    <text evidence="6">The sequence shown here is derived from an EMBL/GenBank/DDBJ whole genome shotgun (WGS) entry which is preliminary data.</text>
</comment>
<dbReference type="GO" id="GO:0009423">
    <property type="term" value="P:chorismate biosynthetic process"/>
    <property type="evidence" value="ECO:0007669"/>
    <property type="project" value="UniProtKB-UniRule"/>
</dbReference>
<comment type="catalytic activity">
    <reaction evidence="1 5">
        <text>3-dehydroquinate = 3-dehydroshikimate + H2O</text>
        <dbReference type="Rhea" id="RHEA:21096"/>
        <dbReference type="ChEBI" id="CHEBI:15377"/>
        <dbReference type="ChEBI" id="CHEBI:16630"/>
        <dbReference type="ChEBI" id="CHEBI:32364"/>
        <dbReference type="EC" id="4.2.1.10"/>
    </reaction>
</comment>
<dbReference type="PROSITE" id="PS01028">
    <property type="entry name" value="DEHYDROQUINASE_I"/>
    <property type="match status" value="1"/>
</dbReference>
<feature type="active site" description="Proton donor/acceptor" evidence="5">
    <location>
        <position position="165"/>
    </location>
</feature>
<dbReference type="Proteomes" id="UP000617426">
    <property type="component" value="Unassembled WGS sequence"/>
</dbReference>
<comment type="caution">
    <text evidence="5">Lacks conserved residue(s) required for the propagation of feature annotation.</text>
</comment>
<dbReference type="PANTHER" id="PTHR43699:SF1">
    <property type="entry name" value="3-DEHYDROQUINATE DEHYDRATASE"/>
    <property type="match status" value="1"/>
</dbReference>
<keyword evidence="3 5" id="KW-0456">Lyase</keyword>
<evidence type="ECO:0000256" key="2">
    <source>
        <dbReference type="ARBA" id="ARBA00023141"/>
    </source>
</evidence>
<dbReference type="GO" id="GO:0008652">
    <property type="term" value="P:amino acid biosynthetic process"/>
    <property type="evidence" value="ECO:0007669"/>
    <property type="project" value="UniProtKB-KW"/>
</dbReference>
<evidence type="ECO:0000313" key="6">
    <source>
        <dbReference type="EMBL" id="MBB6334374.1"/>
    </source>
</evidence>
<name>A0A923E1Y6_9ACTO</name>
<comment type="similarity">
    <text evidence="5">Belongs to the type-I 3-dehydroquinase family.</text>
</comment>
<dbReference type="Gene3D" id="3.20.20.70">
    <property type="entry name" value="Aldolase class I"/>
    <property type="match status" value="1"/>
</dbReference>
<dbReference type="InterPro" id="IPR013785">
    <property type="entry name" value="Aldolase_TIM"/>
</dbReference>
<keyword evidence="4 5" id="KW-0704">Schiff base</keyword>
<dbReference type="HAMAP" id="MF_00214">
    <property type="entry name" value="AroD"/>
    <property type="match status" value="1"/>
</dbReference>
<evidence type="ECO:0000256" key="3">
    <source>
        <dbReference type="ARBA" id="ARBA00023239"/>
    </source>
</evidence>
<feature type="binding site" evidence="5">
    <location>
        <position position="234"/>
    </location>
    <ligand>
        <name>3-dehydroquinate</name>
        <dbReference type="ChEBI" id="CHEBI:32364"/>
    </ligand>
</feature>
<dbReference type="SUPFAM" id="SSF51569">
    <property type="entry name" value="Aldolase"/>
    <property type="match status" value="1"/>
</dbReference>
<dbReference type="GO" id="GO:0003855">
    <property type="term" value="F:3-dehydroquinate dehydratase activity"/>
    <property type="evidence" value="ECO:0007669"/>
    <property type="project" value="UniProtKB-UniRule"/>
</dbReference>
<sequence length="273" mass="27891">MEAEMNATARSADSRIVMIGRAGAPRGAVGFGGRTRIIAPVLGADREALDAEMRLLAGSEGAAVDIVEWRVDSLLAALPAGADAAAEIARAWEQAVCLSPLPVLATIRTIDEGGEASLDAVEYAELVGVLARLADAVDVEIDRAGAKDLIAGARAAGAIVVASHHDFSATAPSEAVFGVLSRMDAAGADVLKIACRARDAQDALRLLDVQLRARAEFSRPIIAIGMGGVGALTRIAGSRFGSAATFASLGAASAPGQLSVEETRGVLDLLERG</sequence>
<gene>
    <name evidence="5" type="primary">aroD</name>
    <name evidence="6" type="ORF">HD592_000939</name>
</gene>
<dbReference type="PANTHER" id="PTHR43699">
    <property type="entry name" value="3-DEHYDROQUINATE DEHYDRATASE"/>
    <property type="match status" value="1"/>
</dbReference>
<keyword evidence="5" id="KW-0028">Amino-acid biosynthesis</keyword>
<feature type="binding site" evidence="5">
    <location>
        <position position="108"/>
    </location>
    <ligand>
        <name>3-dehydroquinate</name>
        <dbReference type="ChEBI" id="CHEBI:32364"/>
    </ligand>
</feature>
<reference evidence="6" key="1">
    <citation type="submission" date="2020-08" db="EMBL/GenBank/DDBJ databases">
        <title>Sequencing the genomes of 1000 actinobacteria strains.</title>
        <authorList>
            <person name="Klenk H.-P."/>
        </authorList>
    </citation>
    <scope>NUCLEOTIDE SEQUENCE</scope>
    <source>
        <strain evidence="6">DSM 10695</strain>
    </source>
</reference>
<dbReference type="InterPro" id="IPR001381">
    <property type="entry name" value="DHquinase_I"/>
</dbReference>
<dbReference type="EC" id="4.2.1.10" evidence="5"/>
<dbReference type="RefSeq" id="WP_184452299.1">
    <property type="nucleotide sequence ID" value="NZ_JACHMK010000001.1"/>
</dbReference>
<comment type="subunit">
    <text evidence="5">Homodimer.</text>
</comment>
<comment type="function">
    <text evidence="5">Involved in the third step of the chorismate pathway, which leads to the biosynthesis of aromatic amino acids. Catalyzes the cis-dehydration of 3-dehydroquinate (DHQ) and introduces the first double bond of the aromatic ring to yield 3-dehydroshikimate.</text>
</comment>
<organism evidence="6 7">
    <name type="scientific">Schaalia hyovaginalis</name>
    <dbReference type="NCBI Taxonomy" id="29316"/>
    <lineage>
        <taxon>Bacteria</taxon>
        <taxon>Bacillati</taxon>
        <taxon>Actinomycetota</taxon>
        <taxon>Actinomycetes</taxon>
        <taxon>Actinomycetales</taxon>
        <taxon>Actinomycetaceae</taxon>
        <taxon>Schaalia</taxon>
    </lineage>
</organism>
<feature type="binding site" evidence="5">
    <location>
        <begin position="68"/>
        <end position="70"/>
    </location>
    <ligand>
        <name>3-dehydroquinate</name>
        <dbReference type="ChEBI" id="CHEBI:32364"/>
    </ligand>
</feature>
<dbReference type="EMBL" id="JACHMK010000001">
    <property type="protein sequence ID" value="MBB6334374.1"/>
    <property type="molecule type" value="Genomic_DNA"/>
</dbReference>
<dbReference type="Pfam" id="PF01487">
    <property type="entry name" value="DHquinase_I"/>
    <property type="match status" value="1"/>
</dbReference>
<dbReference type="GO" id="GO:0009073">
    <property type="term" value="P:aromatic amino acid family biosynthetic process"/>
    <property type="evidence" value="ECO:0007669"/>
    <property type="project" value="UniProtKB-KW"/>
</dbReference>
<keyword evidence="7" id="KW-1185">Reference proteome</keyword>
<evidence type="ECO:0000256" key="4">
    <source>
        <dbReference type="ARBA" id="ARBA00023270"/>
    </source>
</evidence>
<evidence type="ECO:0000256" key="1">
    <source>
        <dbReference type="ARBA" id="ARBA00001864"/>
    </source>
</evidence>
<dbReference type="FunFam" id="3.20.20.70:FF:000047">
    <property type="entry name" value="3-dehydroquinate dehydratase"/>
    <property type="match status" value="1"/>
</dbReference>
<dbReference type="InterPro" id="IPR050146">
    <property type="entry name" value="Type-I_3-dehydroquinase"/>
</dbReference>
<evidence type="ECO:0000313" key="7">
    <source>
        <dbReference type="Proteomes" id="UP000617426"/>
    </source>
</evidence>
<dbReference type="GO" id="GO:0046279">
    <property type="term" value="P:3,4-dihydroxybenzoate biosynthetic process"/>
    <property type="evidence" value="ECO:0007669"/>
    <property type="project" value="UniProtKB-ARBA"/>
</dbReference>
<dbReference type="AlphaFoldDB" id="A0A923E1Y6"/>
<evidence type="ECO:0000256" key="5">
    <source>
        <dbReference type="HAMAP-Rule" id="MF_00214"/>
    </source>
</evidence>
<dbReference type="InterPro" id="IPR018508">
    <property type="entry name" value="3-dehydroquinate_DH_AS"/>
</dbReference>